<evidence type="ECO:0000313" key="2">
    <source>
        <dbReference type="EMBL" id="CUG88856.1"/>
    </source>
</evidence>
<accession>A0A0S4JBF0</accession>
<proteinExistence type="predicted"/>
<dbReference type="Proteomes" id="UP000051952">
    <property type="component" value="Unassembled WGS sequence"/>
</dbReference>
<dbReference type="AlphaFoldDB" id="A0A0S4JBF0"/>
<name>A0A0S4JBF0_BODSA</name>
<gene>
    <name evidence="2" type="ORF">BSAL_17625</name>
</gene>
<dbReference type="VEuPathDB" id="TriTrypDB:BSAL_17625"/>
<organism evidence="2 3">
    <name type="scientific">Bodo saltans</name>
    <name type="common">Flagellated protozoan</name>
    <dbReference type="NCBI Taxonomy" id="75058"/>
    <lineage>
        <taxon>Eukaryota</taxon>
        <taxon>Discoba</taxon>
        <taxon>Euglenozoa</taxon>
        <taxon>Kinetoplastea</taxon>
        <taxon>Metakinetoplastina</taxon>
        <taxon>Eubodonida</taxon>
        <taxon>Bodonidae</taxon>
        <taxon>Bodo</taxon>
    </lineage>
</organism>
<evidence type="ECO:0000256" key="1">
    <source>
        <dbReference type="SAM" id="MobiDB-lite"/>
    </source>
</evidence>
<reference evidence="3" key="1">
    <citation type="submission" date="2015-09" db="EMBL/GenBank/DDBJ databases">
        <authorList>
            <consortium name="Pathogen Informatics"/>
        </authorList>
    </citation>
    <scope>NUCLEOTIDE SEQUENCE [LARGE SCALE GENOMIC DNA]</scope>
    <source>
        <strain evidence="3">Lake Konstanz</strain>
    </source>
</reference>
<sequence length="914" mass="101029">MKLSKRIRVVLTAIACCCVAVMYVSQSLSSAASPPSSEVAGTHAIVRQHRLPDINVTAPLDPQLERAAPQREGDGAPSGFSAFMRGRTPFPGVERRETQRIQGNKAWFRSQVQGSWRLPLNQTRFCRAYDGLSALERSRLLRLPLDGANLEVRSNLLCDEHSPASITQCFHEECHEGAGCLIAVPSPHCRYPSVVVPFRQPSRTMRHQMRRAAVMHLPATLTPYEEAVMGNYSSYPLARLQQCADFAMQSYAHHAFQLLDARTCVVYRYFAYAFRAHSPVQRLPIFTFLHRSEMQPSLFRDNLRFVVLSGVDGKTVRVASTNNNRPQPFVVKISLRGGGFGEIVPLGIRVHIVATTYISDCYGASVAALAAIENRTVLLAQQAQDWASPQENTPAALSPETAELSFRMGGEIGLTLSSWAGCKLKVRVVGHPTEISSGTALPQLRKEIEALIVYDSADVRLAHDMSSINNITTSCAPFLREDECCLNGVRANHVAVVSLTPLVLSRAAFSSRWEGKAVFLRLATEHHPCVSVVDGHISSFDYRGTAEFPWLVVRNRCSADVVASIIAAANANITTTSAAASSVQLELRLVEKNVLLPGATLSLSLQIFGSCSSRRGNSNAVRKRTTPPPSALSPPRYNGQDVVVLVSLAVHEKADIVAQQLRNIAAFVPSSVVVLHISASWLDVNLAYFYSLNGTAHPHVIVNTKRSLFGFTKLALVQMSNCLFVAEKMPWVKWTHVVLFASNELFVKSGLEHHLQHFDMSFPGRPSPRQAISVLHSFSTGRPEIEFVDPEDRNRAFTYKGRHRDIGGTSLHGEFSFNRMLQLLGLHAYSTHQLYTEGSFFNRSIALRLAFILDVLFDESEGDCVNSHISVSEAFLLQNHAKRVWSSNKTHNCSFFVRPKRRLTAASPATVERV</sequence>
<protein>
    <submittedName>
        <fullName evidence="2">Membrane-associated protein, putative</fullName>
    </submittedName>
</protein>
<feature type="region of interest" description="Disordered" evidence="1">
    <location>
        <begin position="613"/>
        <end position="634"/>
    </location>
</feature>
<keyword evidence="3" id="KW-1185">Reference proteome</keyword>
<dbReference type="EMBL" id="CYKH01001678">
    <property type="protein sequence ID" value="CUG88856.1"/>
    <property type="molecule type" value="Genomic_DNA"/>
</dbReference>
<evidence type="ECO:0000313" key="3">
    <source>
        <dbReference type="Proteomes" id="UP000051952"/>
    </source>
</evidence>